<evidence type="ECO:0000256" key="1">
    <source>
        <dbReference type="SAM" id="MobiDB-lite"/>
    </source>
</evidence>
<proteinExistence type="predicted"/>
<organism evidence="2 3">
    <name type="scientific">Pseudocohnilembus persalinus</name>
    <name type="common">Ciliate</name>
    <dbReference type="NCBI Taxonomy" id="266149"/>
    <lineage>
        <taxon>Eukaryota</taxon>
        <taxon>Sar</taxon>
        <taxon>Alveolata</taxon>
        <taxon>Ciliophora</taxon>
        <taxon>Intramacronucleata</taxon>
        <taxon>Oligohymenophorea</taxon>
        <taxon>Scuticociliatia</taxon>
        <taxon>Philasterida</taxon>
        <taxon>Pseudocohnilembidae</taxon>
        <taxon>Pseudocohnilembus</taxon>
    </lineage>
</organism>
<protein>
    <submittedName>
        <fullName evidence="2">Uncharacterized protein</fullName>
    </submittedName>
</protein>
<dbReference type="EMBL" id="LDAU01000220">
    <property type="protein sequence ID" value="KRW99154.1"/>
    <property type="molecule type" value="Genomic_DNA"/>
</dbReference>
<sequence>MQNLQDSQNNQGNEQIINSHIFQKKQQNQDYFNQNQEDFVTSYGENENSIVQSKDEQKILEAKLRKEIKKINISDEFLEQLLGKSYDDINKSKSLLKKLQNTSSSNENSHSEETSNSELESEEESDNDVLEVPDLIPRFKYTEKGRQGDQNFKKLQKQRTVTEHIINRKNAVSVNQMFKNKKRQNTQFVSPKEFNTLFNKEIDKQQLDIQQETEDQDDHEQSQDTDQAKEFIQKFNQNNNNQIIEEVLNDSRSTIQYDRSQRASSNFTLGANTKAQHILNNRQSYGQRKIKNSLVGQQTQFD</sequence>
<reference evidence="2 3" key="1">
    <citation type="journal article" date="2015" name="Sci. Rep.">
        <title>Genome of the facultative scuticociliatosis pathogen Pseudocohnilembus persalinus provides insight into its virulence through horizontal gene transfer.</title>
        <authorList>
            <person name="Xiong J."/>
            <person name="Wang G."/>
            <person name="Cheng J."/>
            <person name="Tian M."/>
            <person name="Pan X."/>
            <person name="Warren A."/>
            <person name="Jiang C."/>
            <person name="Yuan D."/>
            <person name="Miao W."/>
        </authorList>
    </citation>
    <scope>NUCLEOTIDE SEQUENCE [LARGE SCALE GENOMIC DNA]</scope>
    <source>
        <strain evidence="2">36N120E</strain>
    </source>
</reference>
<accession>A0A0V0QAD2</accession>
<feature type="compositionally biased region" description="Low complexity" evidence="1">
    <location>
        <begin position="100"/>
        <end position="118"/>
    </location>
</feature>
<dbReference type="Proteomes" id="UP000054937">
    <property type="component" value="Unassembled WGS sequence"/>
</dbReference>
<evidence type="ECO:0000313" key="3">
    <source>
        <dbReference type="Proteomes" id="UP000054937"/>
    </source>
</evidence>
<keyword evidence="3" id="KW-1185">Reference proteome</keyword>
<feature type="region of interest" description="Disordered" evidence="1">
    <location>
        <begin position="100"/>
        <end position="134"/>
    </location>
</feature>
<gene>
    <name evidence="2" type="ORF">PPERSA_07397</name>
</gene>
<comment type="caution">
    <text evidence="2">The sequence shown here is derived from an EMBL/GenBank/DDBJ whole genome shotgun (WGS) entry which is preliminary data.</text>
</comment>
<name>A0A0V0QAD2_PSEPJ</name>
<dbReference type="AlphaFoldDB" id="A0A0V0QAD2"/>
<feature type="compositionally biased region" description="Acidic residues" evidence="1">
    <location>
        <begin position="119"/>
        <end position="131"/>
    </location>
</feature>
<evidence type="ECO:0000313" key="2">
    <source>
        <dbReference type="EMBL" id="KRW99154.1"/>
    </source>
</evidence>
<dbReference type="InParanoid" id="A0A0V0QAD2"/>